<keyword evidence="2" id="KW-1185">Reference proteome</keyword>
<dbReference type="RefSeq" id="WP_310227768.1">
    <property type="nucleotide sequence ID" value="NZ_JAVDWV010000037.1"/>
</dbReference>
<reference evidence="1 2" key="1">
    <citation type="submission" date="2023-07" db="EMBL/GenBank/DDBJ databases">
        <title>Sorghum-associated microbial communities from plants grown in Nebraska, USA.</title>
        <authorList>
            <person name="Schachtman D."/>
        </authorList>
    </citation>
    <scope>NUCLEOTIDE SEQUENCE [LARGE SCALE GENOMIC DNA]</scope>
    <source>
        <strain evidence="1 2">4256</strain>
    </source>
</reference>
<dbReference type="PANTHER" id="PTHR39456">
    <property type="entry name" value="METAL-DEPENDENT HYDROLASE"/>
    <property type="match status" value="1"/>
</dbReference>
<keyword evidence="1" id="KW-0378">Hydrolase</keyword>
<name>A0ABU1X702_SPHXE</name>
<evidence type="ECO:0000313" key="1">
    <source>
        <dbReference type="EMBL" id="MDR7157259.1"/>
    </source>
</evidence>
<dbReference type="PANTHER" id="PTHR39456:SF1">
    <property type="entry name" value="METAL-DEPENDENT HYDROLASE"/>
    <property type="match status" value="1"/>
</dbReference>
<dbReference type="Proteomes" id="UP001267638">
    <property type="component" value="Unassembled WGS sequence"/>
</dbReference>
<dbReference type="EMBL" id="JAVDWV010000037">
    <property type="protein sequence ID" value="MDR7157259.1"/>
    <property type="molecule type" value="Genomic_DNA"/>
</dbReference>
<dbReference type="GO" id="GO:0016787">
    <property type="term" value="F:hydrolase activity"/>
    <property type="evidence" value="ECO:0007669"/>
    <property type="project" value="UniProtKB-KW"/>
</dbReference>
<comment type="caution">
    <text evidence="1">The sequence shown here is derived from an EMBL/GenBank/DDBJ whole genome shotgun (WGS) entry which is preliminary data.</text>
</comment>
<dbReference type="InterPro" id="IPR016516">
    <property type="entry name" value="UCP07580"/>
</dbReference>
<dbReference type="Pfam" id="PF10118">
    <property type="entry name" value="Metal_hydrol"/>
    <property type="match status" value="1"/>
</dbReference>
<sequence length="293" mass="33668">MRIRQPDFDFSQTRAHWAPNLEFAQTQNAASLGIPALEKFLNRVMAKARKEIHGDDPASVALRADIKTFIKQESCHTAAHEAANAVLVRDGYDRIREFEREIEAHYQRLFETKSLSFLTAYCEGFETLGPASAMSWCGDRLDPYLEGSDPNMEMLFRWHLLEEFEHRHVCYDVFKKIHGGYWMRIYGFFYQAYCFGKYTNKVKKYLLQVDRAGMTDAERKASIKREKAVSKMMAKSILGNLLKVLSPSYRPHDLAVPKLWKKVESDIDADWIKSKRSRLSPAQAHGSAGSALC</sequence>
<gene>
    <name evidence="1" type="ORF">J2W40_004107</name>
</gene>
<protein>
    <submittedName>
        <fullName evidence="1">Metal-dependent hydrolase</fullName>
    </submittedName>
</protein>
<proteinExistence type="predicted"/>
<accession>A0ABU1X702</accession>
<organism evidence="1 2">
    <name type="scientific">Sphingobium xenophagum</name>
    <dbReference type="NCBI Taxonomy" id="121428"/>
    <lineage>
        <taxon>Bacteria</taxon>
        <taxon>Pseudomonadati</taxon>
        <taxon>Pseudomonadota</taxon>
        <taxon>Alphaproteobacteria</taxon>
        <taxon>Sphingomonadales</taxon>
        <taxon>Sphingomonadaceae</taxon>
        <taxon>Sphingobium</taxon>
    </lineage>
</organism>
<evidence type="ECO:0000313" key="2">
    <source>
        <dbReference type="Proteomes" id="UP001267638"/>
    </source>
</evidence>